<evidence type="ECO:0000313" key="1">
    <source>
        <dbReference type="EMBL" id="CAF4944151.1"/>
    </source>
</evidence>
<reference evidence="1" key="1">
    <citation type="submission" date="2021-02" db="EMBL/GenBank/DDBJ databases">
        <authorList>
            <person name="Steward A R."/>
        </authorList>
    </citation>
    <scope>NUCLEOTIDE SEQUENCE</scope>
</reference>
<sequence>MKRLAFLKEFLKSGSLISGLHCAKDTHQRKSLTLMKQQRYYLSILDAILMISEAWEKVTQTTIANCFRHAGFKDLSPSQAEDDDDIPR</sequence>
<dbReference type="OrthoDB" id="125347at2759"/>
<keyword evidence="2" id="KW-1185">Reference proteome</keyword>
<dbReference type="Proteomes" id="UP000663880">
    <property type="component" value="Unassembled WGS sequence"/>
</dbReference>
<comment type="caution">
    <text evidence="1">The sequence shown here is derived from an EMBL/GenBank/DDBJ whole genome shotgun (WGS) entry which is preliminary data.</text>
</comment>
<accession>A0A821XKJ6</accession>
<evidence type="ECO:0008006" key="3">
    <source>
        <dbReference type="Google" id="ProtNLM"/>
    </source>
</evidence>
<organism evidence="1 2">
    <name type="scientific">Pieris macdunnoughi</name>
    <dbReference type="NCBI Taxonomy" id="345717"/>
    <lineage>
        <taxon>Eukaryota</taxon>
        <taxon>Metazoa</taxon>
        <taxon>Ecdysozoa</taxon>
        <taxon>Arthropoda</taxon>
        <taxon>Hexapoda</taxon>
        <taxon>Insecta</taxon>
        <taxon>Pterygota</taxon>
        <taxon>Neoptera</taxon>
        <taxon>Endopterygota</taxon>
        <taxon>Lepidoptera</taxon>
        <taxon>Glossata</taxon>
        <taxon>Ditrysia</taxon>
        <taxon>Papilionoidea</taxon>
        <taxon>Pieridae</taxon>
        <taxon>Pierinae</taxon>
        <taxon>Pieris</taxon>
    </lineage>
</organism>
<dbReference type="EMBL" id="CAJOBZ010000068">
    <property type="protein sequence ID" value="CAF4944151.1"/>
    <property type="molecule type" value="Genomic_DNA"/>
</dbReference>
<evidence type="ECO:0000313" key="2">
    <source>
        <dbReference type="Proteomes" id="UP000663880"/>
    </source>
</evidence>
<protein>
    <recommendedName>
        <fullName evidence="3">DDE-1 domain-containing protein</fullName>
    </recommendedName>
</protein>
<gene>
    <name evidence="1" type="ORF">PMACD_LOCUS15012</name>
</gene>
<name>A0A821XKJ6_9NEOP</name>
<proteinExistence type="predicted"/>
<dbReference type="AlphaFoldDB" id="A0A821XKJ6"/>